<keyword evidence="5" id="KW-1185">Reference proteome</keyword>
<organism evidence="5 6">
    <name type="scientific">Drosophila suzukii</name>
    <name type="common">Spotted-wing drosophila fruit fly</name>
    <dbReference type="NCBI Taxonomy" id="28584"/>
    <lineage>
        <taxon>Eukaryota</taxon>
        <taxon>Metazoa</taxon>
        <taxon>Ecdysozoa</taxon>
        <taxon>Arthropoda</taxon>
        <taxon>Hexapoda</taxon>
        <taxon>Insecta</taxon>
        <taxon>Pterygota</taxon>
        <taxon>Neoptera</taxon>
        <taxon>Endopterygota</taxon>
        <taxon>Diptera</taxon>
        <taxon>Brachycera</taxon>
        <taxon>Muscomorpha</taxon>
        <taxon>Ephydroidea</taxon>
        <taxon>Drosophilidae</taxon>
        <taxon>Drosophila</taxon>
        <taxon>Sophophora</taxon>
    </lineage>
</organism>
<dbReference type="AlphaFoldDB" id="A0AB39ZK89"/>
<evidence type="ECO:0000256" key="3">
    <source>
        <dbReference type="SAM" id="MobiDB-lite"/>
    </source>
</evidence>
<feature type="domain" description="RRM" evidence="4">
    <location>
        <begin position="81"/>
        <end position="158"/>
    </location>
</feature>
<reference evidence="5" key="1">
    <citation type="submission" date="2025-05" db="UniProtKB">
        <authorList>
            <consortium name="RefSeq"/>
        </authorList>
    </citation>
    <scope>NUCLEOTIDE SEQUENCE [LARGE SCALE GENOMIC DNA]</scope>
</reference>
<dbReference type="PANTHER" id="PTHR19965:SF82">
    <property type="entry name" value="THO COMPLEX SUBUNIT 4"/>
    <property type="match status" value="1"/>
</dbReference>
<name>A0AB39ZK89_DROSZ</name>
<dbReference type="InterPro" id="IPR051229">
    <property type="entry name" value="ALYREF_mRNA_export"/>
</dbReference>
<evidence type="ECO:0000259" key="4">
    <source>
        <dbReference type="PROSITE" id="PS50102"/>
    </source>
</evidence>
<sequence>MMDSMMMSLDEIIKSNRIRQKPKEKRGAPKGNRRAGGKRLIGKTSPVNGSGRVRKFRKRTGATQKIKFSRGNGTSGGKRPTSLMVCNLDYGVNDADIMELFNENGTMKKGAVHYDSFGNSLGTAELVFQNSDDAMRILKKFHGVRLDGRRLKIHLVLTTPDVKPQPFKYRPFKRSFKRAPLKSRNINHSFGDLDSMPWDSRLGSNSNYMQEPDKDVIMGSWLPNWTRF</sequence>
<accession>A0AB39ZK89</accession>
<dbReference type="GeneID" id="108014303"/>
<dbReference type="SMART" id="SM00360">
    <property type="entry name" value="RRM"/>
    <property type="match status" value="1"/>
</dbReference>
<dbReference type="SUPFAM" id="SSF54928">
    <property type="entry name" value="RNA-binding domain, RBD"/>
    <property type="match status" value="1"/>
</dbReference>
<dbReference type="RefSeq" id="XP_016935861.3">
    <property type="nucleotide sequence ID" value="XM_017080372.4"/>
</dbReference>
<dbReference type="Pfam" id="PF00076">
    <property type="entry name" value="RRM_1"/>
    <property type="match status" value="1"/>
</dbReference>
<reference evidence="6" key="2">
    <citation type="submission" date="2025-08" db="UniProtKB">
        <authorList>
            <consortium name="RefSeq"/>
        </authorList>
    </citation>
    <scope>IDENTIFICATION</scope>
</reference>
<dbReference type="GO" id="GO:0003729">
    <property type="term" value="F:mRNA binding"/>
    <property type="evidence" value="ECO:0007669"/>
    <property type="project" value="TreeGrafter"/>
</dbReference>
<feature type="region of interest" description="Disordered" evidence="3">
    <location>
        <begin position="1"/>
        <end position="51"/>
    </location>
</feature>
<dbReference type="PANTHER" id="PTHR19965">
    <property type="entry name" value="RNA AND EXPORT FACTOR BINDING PROTEIN"/>
    <property type="match status" value="1"/>
</dbReference>
<feature type="compositionally biased region" description="Basic residues" evidence="3">
    <location>
        <begin position="31"/>
        <end position="41"/>
    </location>
</feature>
<gene>
    <name evidence="6" type="primary">Ref2</name>
</gene>
<evidence type="ECO:0000313" key="5">
    <source>
        <dbReference type="Proteomes" id="UP001652628"/>
    </source>
</evidence>
<evidence type="ECO:0000313" key="6">
    <source>
        <dbReference type="RefSeq" id="XP_016935861.3"/>
    </source>
</evidence>
<dbReference type="GO" id="GO:0006406">
    <property type="term" value="P:mRNA export from nucleus"/>
    <property type="evidence" value="ECO:0007669"/>
    <property type="project" value="TreeGrafter"/>
</dbReference>
<evidence type="ECO:0000256" key="1">
    <source>
        <dbReference type="ARBA" id="ARBA00022884"/>
    </source>
</evidence>
<dbReference type="InterPro" id="IPR035979">
    <property type="entry name" value="RBD_domain_sf"/>
</dbReference>
<dbReference type="PROSITE" id="PS50102">
    <property type="entry name" value="RRM"/>
    <property type="match status" value="1"/>
</dbReference>
<dbReference type="Gene3D" id="3.30.70.330">
    <property type="match status" value="1"/>
</dbReference>
<dbReference type="Proteomes" id="UP001652628">
    <property type="component" value="Chromosome 2L"/>
</dbReference>
<protein>
    <submittedName>
        <fullName evidence="6">THO complex subunit 4</fullName>
    </submittedName>
</protein>
<evidence type="ECO:0000256" key="2">
    <source>
        <dbReference type="PROSITE-ProRule" id="PRU00176"/>
    </source>
</evidence>
<keyword evidence="1 2" id="KW-0694">RNA-binding</keyword>
<dbReference type="InterPro" id="IPR000504">
    <property type="entry name" value="RRM_dom"/>
</dbReference>
<dbReference type="GO" id="GO:0005634">
    <property type="term" value="C:nucleus"/>
    <property type="evidence" value="ECO:0007669"/>
    <property type="project" value="TreeGrafter"/>
</dbReference>
<proteinExistence type="predicted"/>
<dbReference type="InterPro" id="IPR012677">
    <property type="entry name" value="Nucleotide-bd_a/b_plait_sf"/>
</dbReference>